<accession>A0A0F4V4R9</accession>
<reference evidence="2 3" key="1">
    <citation type="submission" date="2015-03" db="EMBL/GenBank/DDBJ databases">
        <title>Comparative genomics of Pseudomonas insights into diversity of traits involved in vanlence and defense.</title>
        <authorList>
            <person name="Qin Y."/>
        </authorList>
    </citation>
    <scope>NUCLEOTIDE SEQUENCE [LARGE SCALE GENOMIC DNA]</scope>
    <source>
        <strain evidence="2 3">H24</strain>
    </source>
</reference>
<dbReference type="Proteomes" id="UP000033400">
    <property type="component" value="Unassembled WGS sequence"/>
</dbReference>
<evidence type="ECO:0000313" key="3">
    <source>
        <dbReference type="Proteomes" id="UP000033400"/>
    </source>
</evidence>
<protein>
    <recommendedName>
        <fullName evidence="4">Chemotaxis protein</fullName>
    </recommendedName>
</protein>
<keyword evidence="1" id="KW-0472">Membrane</keyword>
<dbReference type="PATRIC" id="fig|294.133.peg.4149"/>
<proteinExistence type="predicted"/>
<evidence type="ECO:0008006" key="4">
    <source>
        <dbReference type="Google" id="ProtNLM"/>
    </source>
</evidence>
<organism evidence="2 3">
    <name type="scientific">Pseudomonas fluorescens</name>
    <dbReference type="NCBI Taxonomy" id="294"/>
    <lineage>
        <taxon>Bacteria</taxon>
        <taxon>Pseudomonadati</taxon>
        <taxon>Pseudomonadota</taxon>
        <taxon>Gammaproteobacteria</taxon>
        <taxon>Pseudomonadales</taxon>
        <taxon>Pseudomonadaceae</taxon>
        <taxon>Pseudomonas</taxon>
    </lineage>
</organism>
<keyword evidence="1" id="KW-0812">Transmembrane</keyword>
<sequence>MPIPFILAGVALVAGGYGVKKGVDAKRDFSEASDTNDNANSLVNRAQKSLEATRDQTQLQIEDLGKAKLLAYESGLIPFVNAFSKLQNVDFKECKIDGEFAFSEAALAELTASAGYMSPLLLSGISSVGAGGLAGLAAFGGAGLFAAASTGTPIAALSGVAATNATLAWFGGGALSAGGLGMAGGTAVLGGIVAGPVLAVGGMILASKAESAKHAAYENLAKAKIAAEEMKSAETVAEGIFTAFLHVNDVIAQLMERFVPLLSVVQNAVASNTDYRRHPEHIRKGIMMAAATASTIRKIIDKPLLSESGTVIEKSVLQIDHLHTEIVEELS</sequence>
<dbReference type="EMBL" id="LACH01000050">
    <property type="protein sequence ID" value="KJZ63739.1"/>
    <property type="molecule type" value="Genomic_DNA"/>
</dbReference>
<evidence type="ECO:0000256" key="1">
    <source>
        <dbReference type="SAM" id="Phobius"/>
    </source>
</evidence>
<dbReference type="AlphaFoldDB" id="A0A0F4V4R9"/>
<dbReference type="RefSeq" id="WP_046055573.1">
    <property type="nucleotide sequence ID" value="NZ_LACH01000050.1"/>
</dbReference>
<gene>
    <name evidence="2" type="ORF">VD17_21615</name>
</gene>
<feature type="transmembrane region" description="Helical" evidence="1">
    <location>
        <begin position="120"/>
        <end position="147"/>
    </location>
</feature>
<feature type="transmembrane region" description="Helical" evidence="1">
    <location>
        <begin position="154"/>
        <end position="175"/>
    </location>
</feature>
<feature type="transmembrane region" description="Helical" evidence="1">
    <location>
        <begin position="187"/>
        <end position="206"/>
    </location>
</feature>
<keyword evidence="1" id="KW-1133">Transmembrane helix</keyword>
<evidence type="ECO:0000313" key="2">
    <source>
        <dbReference type="EMBL" id="KJZ63739.1"/>
    </source>
</evidence>
<name>A0A0F4V4R9_PSEFL</name>
<comment type="caution">
    <text evidence="2">The sequence shown here is derived from an EMBL/GenBank/DDBJ whole genome shotgun (WGS) entry which is preliminary data.</text>
</comment>